<evidence type="ECO:0000256" key="8">
    <source>
        <dbReference type="ARBA" id="ARBA00022842"/>
    </source>
</evidence>
<dbReference type="Gene3D" id="3.40.50.920">
    <property type="match status" value="1"/>
</dbReference>
<dbReference type="InterPro" id="IPR029061">
    <property type="entry name" value="THDP-binding"/>
</dbReference>
<evidence type="ECO:0000256" key="1">
    <source>
        <dbReference type="ARBA" id="ARBA00001941"/>
    </source>
</evidence>
<dbReference type="GO" id="GO:0005829">
    <property type="term" value="C:cytosol"/>
    <property type="evidence" value="ECO:0007669"/>
    <property type="project" value="TreeGrafter"/>
</dbReference>
<dbReference type="Gene3D" id="3.90.850.10">
    <property type="entry name" value="Fumarylacetoacetase-like, C-terminal domain"/>
    <property type="match status" value="1"/>
</dbReference>
<keyword evidence="8" id="KW-0460">Magnesium</keyword>
<dbReference type="eggNOG" id="KOG0523">
    <property type="taxonomic scope" value="Eukaryota"/>
</dbReference>
<dbReference type="SUPFAM" id="SSF52518">
    <property type="entry name" value="Thiamin diphosphate-binding fold (THDP-binding)"/>
    <property type="match status" value="2"/>
</dbReference>
<comment type="cofactor">
    <cofactor evidence="2">
        <name>Mg(2+)</name>
        <dbReference type="ChEBI" id="CHEBI:18420"/>
    </cofactor>
</comment>
<dbReference type="CDD" id="cd07033">
    <property type="entry name" value="TPP_PYR_DXS_TK_like"/>
    <property type="match status" value="1"/>
</dbReference>
<dbReference type="Proteomes" id="UP000014074">
    <property type="component" value="Unassembled WGS sequence"/>
</dbReference>
<dbReference type="Pfam" id="PF02779">
    <property type="entry name" value="Transket_pyr"/>
    <property type="match status" value="1"/>
</dbReference>
<evidence type="ECO:0000259" key="10">
    <source>
        <dbReference type="SMART" id="SM00861"/>
    </source>
</evidence>
<dbReference type="InterPro" id="IPR036663">
    <property type="entry name" value="Fumarylacetoacetase_C_sf"/>
</dbReference>
<dbReference type="Gene3D" id="3.40.50.970">
    <property type="match status" value="2"/>
</dbReference>
<organism evidence="11 12">
    <name type="scientific">Phaeoacremonium minimum (strain UCR-PA7)</name>
    <name type="common">Esca disease fungus</name>
    <name type="synonym">Togninia minima</name>
    <dbReference type="NCBI Taxonomy" id="1286976"/>
    <lineage>
        <taxon>Eukaryota</taxon>
        <taxon>Fungi</taxon>
        <taxon>Dikarya</taxon>
        <taxon>Ascomycota</taxon>
        <taxon>Pezizomycotina</taxon>
        <taxon>Sordariomycetes</taxon>
        <taxon>Sordariomycetidae</taxon>
        <taxon>Togniniales</taxon>
        <taxon>Togniniaceae</taxon>
        <taxon>Phaeoacremonium</taxon>
    </lineage>
</organism>
<dbReference type="FunFam" id="3.40.50.970:FF:000004">
    <property type="entry name" value="Transketolase"/>
    <property type="match status" value="1"/>
</dbReference>
<comment type="similarity">
    <text evidence="4">Belongs to the transketolase family.</text>
</comment>
<dbReference type="OrthoDB" id="10267175at2759"/>
<dbReference type="CDD" id="cd02012">
    <property type="entry name" value="TPP_TK"/>
    <property type="match status" value="1"/>
</dbReference>
<dbReference type="GeneID" id="19324702"/>
<protein>
    <submittedName>
        <fullName evidence="11">Putative dihydroxyacetone synthase protein</fullName>
    </submittedName>
</protein>
<dbReference type="KEGG" id="tmn:UCRPA7_4269"/>
<dbReference type="SMART" id="SM00861">
    <property type="entry name" value="Transket_pyr"/>
    <property type="match status" value="1"/>
</dbReference>
<dbReference type="AlphaFoldDB" id="R8BLP9"/>
<dbReference type="Pfam" id="PF01557">
    <property type="entry name" value="FAA_hydrolase"/>
    <property type="match status" value="1"/>
</dbReference>
<dbReference type="GO" id="GO:0005634">
    <property type="term" value="C:nucleus"/>
    <property type="evidence" value="ECO:0007669"/>
    <property type="project" value="TreeGrafter"/>
</dbReference>
<keyword evidence="7" id="KW-0479">Metal-binding</keyword>
<dbReference type="InterPro" id="IPR009014">
    <property type="entry name" value="Transketo_C/PFOR_II"/>
</dbReference>
<accession>R8BLP9</accession>
<dbReference type="FunFam" id="3.90.850.10:FF:000002">
    <property type="entry name" value="2-hydroxyhepta-2,4-diene-1,7-dioate isomerase"/>
    <property type="match status" value="1"/>
</dbReference>
<dbReference type="InterPro" id="IPR011234">
    <property type="entry name" value="Fumarylacetoacetase-like_C"/>
</dbReference>
<dbReference type="GO" id="GO:0046872">
    <property type="term" value="F:metal ion binding"/>
    <property type="evidence" value="ECO:0007669"/>
    <property type="project" value="UniProtKB-KW"/>
</dbReference>
<evidence type="ECO:0000256" key="4">
    <source>
        <dbReference type="ARBA" id="ARBA00007131"/>
    </source>
</evidence>
<dbReference type="GO" id="GO:0050163">
    <property type="term" value="F:oxaloacetate tautomerase activity"/>
    <property type="evidence" value="ECO:0007669"/>
    <property type="project" value="UniProtKB-ARBA"/>
</dbReference>
<dbReference type="GO" id="GO:0004802">
    <property type="term" value="F:transketolase activity"/>
    <property type="evidence" value="ECO:0007669"/>
    <property type="project" value="TreeGrafter"/>
</dbReference>
<comment type="cofactor">
    <cofactor evidence="3">
        <name>thiamine diphosphate</name>
        <dbReference type="ChEBI" id="CHEBI:58937"/>
    </cofactor>
</comment>
<name>R8BLP9_PHAM7</name>
<evidence type="ECO:0000256" key="7">
    <source>
        <dbReference type="ARBA" id="ARBA00022723"/>
    </source>
</evidence>
<evidence type="ECO:0000256" key="5">
    <source>
        <dbReference type="ARBA" id="ARBA00010211"/>
    </source>
</evidence>
<dbReference type="InterPro" id="IPR005474">
    <property type="entry name" value="Transketolase_N"/>
</dbReference>
<evidence type="ECO:0000256" key="3">
    <source>
        <dbReference type="ARBA" id="ARBA00001964"/>
    </source>
</evidence>
<evidence type="ECO:0000313" key="11">
    <source>
        <dbReference type="EMBL" id="EOO00205.1"/>
    </source>
</evidence>
<comment type="similarity">
    <text evidence="5">Belongs to the FAH family.</text>
</comment>
<gene>
    <name evidence="11" type="ORF">UCRPA7_4269</name>
</gene>
<dbReference type="RefSeq" id="XP_007915028.1">
    <property type="nucleotide sequence ID" value="XM_007916837.1"/>
</dbReference>
<dbReference type="SUPFAM" id="SSF52922">
    <property type="entry name" value="TK C-terminal domain-like"/>
    <property type="match status" value="1"/>
</dbReference>
<evidence type="ECO:0000256" key="2">
    <source>
        <dbReference type="ARBA" id="ARBA00001946"/>
    </source>
</evidence>
<dbReference type="Pfam" id="PF22613">
    <property type="entry name" value="Transketolase_C_1"/>
    <property type="match status" value="1"/>
</dbReference>
<dbReference type="GO" id="GO:0006098">
    <property type="term" value="P:pentose-phosphate shunt"/>
    <property type="evidence" value="ECO:0007669"/>
    <property type="project" value="TreeGrafter"/>
</dbReference>
<dbReference type="HOGENOM" id="CLU_315723_0_0_1"/>
<evidence type="ECO:0000256" key="9">
    <source>
        <dbReference type="ARBA" id="ARBA00023052"/>
    </source>
</evidence>
<keyword evidence="6" id="KW-0808">Transferase</keyword>
<dbReference type="PANTHER" id="PTHR43522:SF6">
    <property type="entry name" value="TRANSKETOLASE-LIKE PYRIMIDINE-BINDING DOMAIN-CONTAINING PROTEIN-RELATED"/>
    <property type="match status" value="1"/>
</dbReference>
<evidence type="ECO:0000313" key="12">
    <source>
        <dbReference type="Proteomes" id="UP000014074"/>
    </source>
</evidence>
<feature type="domain" description="Transketolase-like pyrimidine-binding" evidence="10">
    <location>
        <begin position="379"/>
        <end position="533"/>
    </location>
</feature>
<dbReference type="InterPro" id="IPR005475">
    <property type="entry name" value="Transketolase-like_Pyr-bd"/>
</dbReference>
<dbReference type="GO" id="GO:0006107">
    <property type="term" value="P:oxaloacetate metabolic process"/>
    <property type="evidence" value="ECO:0007669"/>
    <property type="project" value="UniProtKB-ARBA"/>
</dbReference>
<dbReference type="PANTHER" id="PTHR43522">
    <property type="entry name" value="TRANSKETOLASE"/>
    <property type="match status" value="1"/>
</dbReference>
<dbReference type="InterPro" id="IPR033247">
    <property type="entry name" value="Transketolase_fam"/>
</dbReference>
<keyword evidence="12" id="KW-1185">Reference proteome</keyword>
<evidence type="ECO:0000256" key="6">
    <source>
        <dbReference type="ARBA" id="ARBA00022679"/>
    </source>
</evidence>
<dbReference type="InterPro" id="IPR055152">
    <property type="entry name" value="Transketolase-like_C_2"/>
</dbReference>
<dbReference type="EMBL" id="KB933101">
    <property type="protein sequence ID" value="EOO00205.1"/>
    <property type="molecule type" value="Genomic_DNA"/>
</dbReference>
<dbReference type="Pfam" id="PF00456">
    <property type="entry name" value="Transketolase_N"/>
    <property type="match status" value="1"/>
</dbReference>
<keyword evidence="9" id="KW-0786">Thiamine pyrophosphate</keyword>
<dbReference type="SUPFAM" id="SSF56529">
    <property type="entry name" value="FAH"/>
    <property type="match status" value="1"/>
</dbReference>
<sequence length="925" mass="101080">MPAGDALHVATASEMVTKDKKTTALSEEHDIVLRTFRLLISDLCQQFGGGHPGGAIGMAAIGVALWKYVMRYAPHTPDYFNRDRFVLSNGHTCLFQYTFLHLTGYKAMTLDQLKSYHSDRVDALCPGHPEIEHEGIEVTTGPLGQGITNAVGLAMATKNLQATYNRPGFDVVSNHTWCMIGDACLQEGVALEAISFAGHLKLNNLTVIYDNNQITCDGSVDLTNTEDVNAKMRACGWDVIEIEDGCYDIEGIVHALEQAKKSQSKPTFINVKTVIGLGSAVAGKAEAHGAAFGENDVKNMKKANGFNPDEYFVVGEKVRTFFEDLPSRGEKFVAEWKDLVDRYVQQYPELGEEFRSRVRGEIPSHWKDLIPQSFPDGDTATRASSGLVFNPIAKEINSFLVGTADLSPSVNMIWKGKVDFQHPDLRTTCGINGSYAGRYIHYGIREHAMCAISNGLAAFNPGTFIPVTSSFFMFYLYAAPAVRMGALQHLQVIHAATHDSIADSEETAGAWEIAIGAKGTPSIISTSRHKVPQLKQTRRGSVAKGAYVVEEDEEAEITLIGVGAELSFALNVAKELKGQGVRARVISFPSWRLFDAQPVEYRRSILRRHKGIPAVVIEPYAPNGWESPALSIDSIMSQSWTHLVRFLAEEDGQIHLGQIDAKTYPDVGLALEKGEKVTANLIEGSVFDGVVTDKVLTIGQRPKLQAPLRIDEIPIIRCLGLNYRDHAKEANMAIPDVPVLFIKPRTAINGPAPAKINIPKISQDGSSDYEAELSIVISKSGRDIPKEKALEYVLGYTCSNDVSARTQQFKNSQWCFSKGFDGSCPIGPVLVAPSAISDPHSLGIKAILNGQTVQDSNTSEMIFDIATTISFLSQGTTLERGTIIMTGTGPGIGAMRNPKLSLNAEDDMRVEIEQIGTLINKVYWE</sequence>
<dbReference type="eggNOG" id="KOG1535">
    <property type="taxonomic scope" value="Eukaryota"/>
</dbReference>
<proteinExistence type="inferred from homology"/>
<comment type="cofactor">
    <cofactor evidence="1">
        <name>Co(2+)</name>
        <dbReference type="ChEBI" id="CHEBI:48828"/>
    </cofactor>
</comment>
<reference evidence="12" key="1">
    <citation type="journal article" date="2013" name="Genome Announc.">
        <title>Draft genome sequence of the ascomycete Phaeoacremonium aleophilum strain UCR-PA7, a causal agent of the esca disease complex in grapevines.</title>
        <authorList>
            <person name="Blanco-Ulate B."/>
            <person name="Rolshausen P."/>
            <person name="Cantu D."/>
        </authorList>
    </citation>
    <scope>NUCLEOTIDE SEQUENCE [LARGE SCALE GENOMIC DNA]</scope>
    <source>
        <strain evidence="12">UCR-PA7</strain>
    </source>
</reference>